<feature type="transmembrane region" description="Helical" evidence="1">
    <location>
        <begin position="20"/>
        <end position="41"/>
    </location>
</feature>
<reference evidence="2 3" key="1">
    <citation type="submission" date="2016-10" db="EMBL/GenBank/DDBJ databases">
        <authorList>
            <person name="de Groot N.N."/>
        </authorList>
    </citation>
    <scope>NUCLEOTIDE SEQUENCE [LARGE SCALE GENOMIC DNA]</scope>
    <source>
        <strain evidence="2 3">EP1-55-1</strain>
    </source>
</reference>
<dbReference type="RefSeq" id="WP_218147895.1">
    <property type="nucleotide sequence ID" value="NZ_CP136592.1"/>
</dbReference>
<protein>
    <submittedName>
        <fullName evidence="2">Putative membrane protein</fullName>
    </submittedName>
</protein>
<dbReference type="AlphaFoldDB" id="A0A1I5KXL2"/>
<evidence type="ECO:0000256" key="1">
    <source>
        <dbReference type="SAM" id="Phobius"/>
    </source>
</evidence>
<dbReference type="Proteomes" id="UP000199227">
    <property type="component" value="Unassembled WGS sequence"/>
</dbReference>
<feature type="transmembrane region" description="Helical" evidence="1">
    <location>
        <begin position="137"/>
        <end position="155"/>
    </location>
</feature>
<evidence type="ECO:0000313" key="3">
    <source>
        <dbReference type="Proteomes" id="UP000199227"/>
    </source>
</evidence>
<keyword evidence="3" id="KW-1185">Reference proteome</keyword>
<sequence length="167" mass="19312">MVIIVIILVTTFKKFRFSNISYFLMSILIFLHTLGGHYTFAQVPFEWVTDLFGFERNHFDRVAHFSVGLYAFAIVEFMCRKRLIVVRWVAYLFAIFAILSVASIYEIIEWIVAIMFSEEDSMAFLGSQGDIWDAQKDMLSDGLGAVVAVAIYHLLPPWKGRCTDRNY</sequence>
<dbReference type="InterPro" id="IPR014509">
    <property type="entry name" value="YjdF-like"/>
</dbReference>
<gene>
    <name evidence="2" type="ORF">SAMN05216234_101130</name>
</gene>
<organism evidence="2 3">
    <name type="scientific">Hydrogenimonas thermophila</name>
    <dbReference type="NCBI Taxonomy" id="223786"/>
    <lineage>
        <taxon>Bacteria</taxon>
        <taxon>Pseudomonadati</taxon>
        <taxon>Campylobacterota</taxon>
        <taxon>Epsilonproteobacteria</taxon>
        <taxon>Campylobacterales</taxon>
        <taxon>Hydrogenimonadaceae</taxon>
        <taxon>Hydrogenimonas</taxon>
    </lineage>
</organism>
<dbReference type="EMBL" id="FOXB01000001">
    <property type="protein sequence ID" value="SFO89652.1"/>
    <property type="molecule type" value="Genomic_DNA"/>
</dbReference>
<keyword evidence="1" id="KW-1133">Transmembrane helix</keyword>
<dbReference type="InterPro" id="IPR058534">
    <property type="entry name" value="YjdF"/>
</dbReference>
<dbReference type="Pfam" id="PF09997">
    <property type="entry name" value="DUF2238"/>
    <property type="match status" value="1"/>
</dbReference>
<evidence type="ECO:0000313" key="2">
    <source>
        <dbReference type="EMBL" id="SFO89652.1"/>
    </source>
</evidence>
<keyword evidence="1" id="KW-0812">Transmembrane</keyword>
<feature type="transmembrane region" description="Helical" evidence="1">
    <location>
        <begin position="61"/>
        <end position="79"/>
    </location>
</feature>
<keyword evidence="1" id="KW-0472">Membrane</keyword>
<name>A0A1I5KXL2_9BACT</name>
<proteinExistence type="predicted"/>
<feature type="transmembrane region" description="Helical" evidence="1">
    <location>
        <begin position="91"/>
        <end position="117"/>
    </location>
</feature>
<dbReference type="PIRSF" id="PIRSF020606">
    <property type="entry name" value="UCP020606"/>
    <property type="match status" value="1"/>
</dbReference>
<accession>A0A1I5KXL2</accession>